<accession>A0A3B0TVT5</accession>
<gene>
    <name evidence="2" type="ORF">MNBD_BACTEROID03-2395</name>
</gene>
<keyword evidence="1" id="KW-0472">Membrane</keyword>
<name>A0A3B0TVT5_9ZZZZ</name>
<reference evidence="2" key="1">
    <citation type="submission" date="2018-06" db="EMBL/GenBank/DDBJ databases">
        <authorList>
            <person name="Zhirakovskaya E."/>
        </authorList>
    </citation>
    <scope>NUCLEOTIDE SEQUENCE</scope>
</reference>
<sequence>MSKIGLYMGIAGILAIVLDFLGRVPKILFWIYSWGDGVAWAIKIGLVVVGAALFFMGTRNSASKDE</sequence>
<feature type="transmembrane region" description="Helical" evidence="1">
    <location>
        <begin position="7"/>
        <end position="32"/>
    </location>
</feature>
<proteinExistence type="predicted"/>
<keyword evidence="1" id="KW-1133">Transmembrane helix</keyword>
<dbReference type="AlphaFoldDB" id="A0A3B0TVT5"/>
<dbReference type="EMBL" id="UOEL01000092">
    <property type="protein sequence ID" value="VAW12704.1"/>
    <property type="molecule type" value="Genomic_DNA"/>
</dbReference>
<protein>
    <submittedName>
        <fullName evidence="2">Uncharacterized protein</fullName>
    </submittedName>
</protein>
<evidence type="ECO:0000256" key="1">
    <source>
        <dbReference type="SAM" id="Phobius"/>
    </source>
</evidence>
<evidence type="ECO:0000313" key="2">
    <source>
        <dbReference type="EMBL" id="VAW12704.1"/>
    </source>
</evidence>
<organism evidence="2">
    <name type="scientific">hydrothermal vent metagenome</name>
    <dbReference type="NCBI Taxonomy" id="652676"/>
    <lineage>
        <taxon>unclassified sequences</taxon>
        <taxon>metagenomes</taxon>
        <taxon>ecological metagenomes</taxon>
    </lineage>
</organism>
<keyword evidence="1" id="KW-0812">Transmembrane</keyword>
<feature type="transmembrane region" description="Helical" evidence="1">
    <location>
        <begin position="38"/>
        <end position="56"/>
    </location>
</feature>